<dbReference type="InterPro" id="IPR025707">
    <property type="entry name" value="DNA_bp_PD1"/>
</dbReference>
<dbReference type="PANTHER" id="PTHR34988:SF1">
    <property type="entry name" value="DNA-BINDING PROTEIN"/>
    <property type="match status" value="1"/>
</dbReference>
<dbReference type="Pfam" id="PF03479">
    <property type="entry name" value="PCC"/>
    <property type="match status" value="1"/>
</dbReference>
<dbReference type="AlphaFoldDB" id="A0A382QSH1"/>
<organism evidence="2">
    <name type="scientific">marine metagenome</name>
    <dbReference type="NCBI Taxonomy" id="408172"/>
    <lineage>
        <taxon>unclassified sequences</taxon>
        <taxon>metagenomes</taxon>
        <taxon>ecological metagenomes</taxon>
    </lineage>
</organism>
<sequence length="140" mass="15828">MQYKQDGDTYIIYIEQNEPIMETLTRFCKDNNIINAQLSGIGAIKDIELGAYDLEKQEYIKKLYTEIWELTSCQGNVLLKDGEPFIHAHINISDHSLTGKGGHLFEAKVAAVGEFILRKINTDGKREFDPNIGLACMAFN</sequence>
<protein>
    <recommendedName>
        <fullName evidence="1">PPC domain-containing protein</fullName>
    </recommendedName>
</protein>
<reference evidence="2" key="1">
    <citation type="submission" date="2018-05" db="EMBL/GenBank/DDBJ databases">
        <authorList>
            <person name="Lanie J.A."/>
            <person name="Ng W.-L."/>
            <person name="Kazmierczak K.M."/>
            <person name="Andrzejewski T.M."/>
            <person name="Davidsen T.M."/>
            <person name="Wayne K.J."/>
            <person name="Tettelin H."/>
            <person name="Glass J.I."/>
            <person name="Rusch D."/>
            <person name="Podicherti R."/>
            <person name="Tsui H.-C.T."/>
            <person name="Winkler M.E."/>
        </authorList>
    </citation>
    <scope>NUCLEOTIDE SEQUENCE</scope>
</reference>
<dbReference type="PIRSF" id="PIRSF016702">
    <property type="entry name" value="DNA_bp_PD1"/>
    <property type="match status" value="1"/>
</dbReference>
<dbReference type="PANTHER" id="PTHR34988">
    <property type="entry name" value="PROTEIN, PUTATIVE-RELATED"/>
    <property type="match status" value="1"/>
</dbReference>
<dbReference type="SUPFAM" id="SSF117856">
    <property type="entry name" value="AF0104/ALDC/Ptd012-like"/>
    <property type="match status" value="1"/>
</dbReference>
<gene>
    <name evidence="2" type="ORF">METZ01_LOCUS340636</name>
</gene>
<dbReference type="PROSITE" id="PS51742">
    <property type="entry name" value="PPC"/>
    <property type="match status" value="1"/>
</dbReference>
<dbReference type="Gene3D" id="3.30.1330.80">
    <property type="entry name" value="Hypothetical protein, similar to alpha- acetolactate decarboxylase, domain 2"/>
    <property type="match status" value="1"/>
</dbReference>
<name>A0A382QSH1_9ZZZZ</name>
<accession>A0A382QSH1</accession>
<evidence type="ECO:0000313" key="2">
    <source>
        <dbReference type="EMBL" id="SVC87782.1"/>
    </source>
</evidence>
<evidence type="ECO:0000259" key="1">
    <source>
        <dbReference type="PROSITE" id="PS51742"/>
    </source>
</evidence>
<dbReference type="CDD" id="cd11378">
    <property type="entry name" value="DUF296"/>
    <property type="match status" value="1"/>
</dbReference>
<feature type="domain" description="PPC" evidence="1">
    <location>
        <begin position="4"/>
        <end position="140"/>
    </location>
</feature>
<proteinExistence type="predicted"/>
<dbReference type="InterPro" id="IPR005175">
    <property type="entry name" value="PPC_dom"/>
</dbReference>
<dbReference type="EMBL" id="UINC01116207">
    <property type="protein sequence ID" value="SVC87782.1"/>
    <property type="molecule type" value="Genomic_DNA"/>
</dbReference>